<protein>
    <submittedName>
        <fullName evidence="2">Transmembrane channel-like protein 4</fullName>
    </submittedName>
</protein>
<accession>A0AAE1LQT9</accession>
<evidence type="ECO:0000256" key="1">
    <source>
        <dbReference type="SAM" id="MobiDB-lite"/>
    </source>
</evidence>
<evidence type="ECO:0000313" key="3">
    <source>
        <dbReference type="Proteomes" id="UP001219518"/>
    </source>
</evidence>
<organism evidence="2 3">
    <name type="scientific">Frankliniella fusca</name>
    <dbReference type="NCBI Taxonomy" id="407009"/>
    <lineage>
        <taxon>Eukaryota</taxon>
        <taxon>Metazoa</taxon>
        <taxon>Ecdysozoa</taxon>
        <taxon>Arthropoda</taxon>
        <taxon>Hexapoda</taxon>
        <taxon>Insecta</taxon>
        <taxon>Pterygota</taxon>
        <taxon>Neoptera</taxon>
        <taxon>Paraneoptera</taxon>
        <taxon>Thysanoptera</taxon>
        <taxon>Terebrantia</taxon>
        <taxon>Thripoidea</taxon>
        <taxon>Thripidae</taxon>
        <taxon>Frankliniella</taxon>
    </lineage>
</organism>
<evidence type="ECO:0000313" key="2">
    <source>
        <dbReference type="EMBL" id="KAK3929196.1"/>
    </source>
</evidence>
<comment type="caution">
    <text evidence="2">The sequence shown here is derived from an EMBL/GenBank/DDBJ whole genome shotgun (WGS) entry which is preliminary data.</text>
</comment>
<dbReference type="EMBL" id="JAHWGI010001382">
    <property type="protein sequence ID" value="KAK3929196.1"/>
    <property type="molecule type" value="Genomic_DNA"/>
</dbReference>
<gene>
    <name evidence="2" type="ORF">KUF71_017662</name>
</gene>
<reference evidence="2" key="1">
    <citation type="submission" date="2021-07" db="EMBL/GenBank/DDBJ databases">
        <authorList>
            <person name="Catto M.A."/>
            <person name="Jacobson A."/>
            <person name="Kennedy G."/>
            <person name="Labadie P."/>
            <person name="Hunt B.G."/>
            <person name="Srinivasan R."/>
        </authorList>
    </citation>
    <scope>NUCLEOTIDE SEQUENCE</scope>
    <source>
        <strain evidence="2">PL_HMW_Pooled</strain>
        <tissue evidence="2">Head</tissue>
    </source>
</reference>
<dbReference type="AlphaFoldDB" id="A0AAE1LQT9"/>
<proteinExistence type="predicted"/>
<name>A0AAE1LQT9_9NEOP</name>
<keyword evidence="3" id="KW-1185">Reference proteome</keyword>
<dbReference type="Proteomes" id="UP001219518">
    <property type="component" value="Unassembled WGS sequence"/>
</dbReference>
<keyword evidence="2" id="KW-0812">Transmembrane</keyword>
<reference evidence="2" key="2">
    <citation type="journal article" date="2023" name="BMC Genomics">
        <title>Pest status, molecular evolution, and epigenetic factors derived from the genome assembly of Frankliniella fusca, a thysanopteran phytovirus vector.</title>
        <authorList>
            <person name="Catto M.A."/>
            <person name="Labadie P.E."/>
            <person name="Jacobson A.L."/>
            <person name="Kennedy G.G."/>
            <person name="Srinivasan R."/>
            <person name="Hunt B.G."/>
        </authorList>
    </citation>
    <scope>NUCLEOTIDE SEQUENCE</scope>
    <source>
        <strain evidence="2">PL_HMW_Pooled</strain>
    </source>
</reference>
<sequence>MSLRKSGQRHTVDFLKGTQCTPVPQREAPPPSASRRFSDDEALALIDQVDLTKDQYIYIRACLLAHGVDVLPCYDYVRRAKERCYPPEPGSVTVTESEMRIGVQRHGPSYLLYQTDRPGSPRNCRPLRLLFQKETKEVVKKIKEHIQSQIDDLVPVQIHLKSGREVTIRHKDVPDLCPTNRSGIRTAVQLIIIHGADIMKVAPVPIGLLSEEPLESRHKNIRHFRKHHTRLCNRTSGNTDLLHCLLVSSDPVLYNFRPKPKRKTLTYCKTVLSFLVEPSVSGLKGTDLFESDGEEEFSEMLISALFVQRLCISFVYFI</sequence>
<feature type="region of interest" description="Disordered" evidence="1">
    <location>
        <begin position="1"/>
        <end position="36"/>
    </location>
</feature>
<keyword evidence="2" id="KW-0472">Membrane</keyword>